<dbReference type="PANTHER" id="PTHR12651:SF1">
    <property type="entry name" value="26S PROTEASOME NON-ATPASE REGULATORY SUBUNIT 9"/>
    <property type="match status" value="1"/>
</dbReference>
<evidence type="ECO:0000256" key="2">
    <source>
        <dbReference type="ARBA" id="ARBA00023186"/>
    </source>
</evidence>
<dbReference type="InterPro" id="IPR040815">
    <property type="entry name" value="Nas2_N"/>
</dbReference>
<organism evidence="4 5">
    <name type="scientific">Mesorhabditis belari</name>
    <dbReference type="NCBI Taxonomy" id="2138241"/>
    <lineage>
        <taxon>Eukaryota</taxon>
        <taxon>Metazoa</taxon>
        <taxon>Ecdysozoa</taxon>
        <taxon>Nematoda</taxon>
        <taxon>Chromadorea</taxon>
        <taxon>Rhabditida</taxon>
        <taxon>Rhabditina</taxon>
        <taxon>Rhabditomorpha</taxon>
        <taxon>Rhabditoidea</taxon>
        <taxon>Rhabditidae</taxon>
        <taxon>Mesorhabditinae</taxon>
        <taxon>Mesorhabditis</taxon>
    </lineage>
</organism>
<evidence type="ECO:0000259" key="3">
    <source>
        <dbReference type="Pfam" id="PF18265"/>
    </source>
</evidence>
<evidence type="ECO:0000313" key="4">
    <source>
        <dbReference type="Proteomes" id="UP000887575"/>
    </source>
</evidence>
<dbReference type="GO" id="GO:0005737">
    <property type="term" value="C:cytoplasm"/>
    <property type="evidence" value="ECO:0007669"/>
    <property type="project" value="TreeGrafter"/>
</dbReference>
<name>A0AAF3EGJ4_9BILA</name>
<keyword evidence="2" id="KW-0143">Chaperone</keyword>
<evidence type="ECO:0000256" key="1">
    <source>
        <dbReference type="ARBA" id="ARBA00005256"/>
    </source>
</evidence>
<feature type="domain" description="Nas2 N-terminal" evidence="3">
    <location>
        <begin position="4"/>
        <end position="81"/>
    </location>
</feature>
<dbReference type="InterPro" id="IPR035269">
    <property type="entry name" value="PSMD9"/>
</dbReference>
<dbReference type="InterPro" id="IPR036034">
    <property type="entry name" value="PDZ_sf"/>
</dbReference>
<accession>A0AAF3EGJ4</accession>
<reference evidence="5" key="1">
    <citation type="submission" date="2024-02" db="UniProtKB">
        <authorList>
            <consortium name="WormBaseParasite"/>
        </authorList>
    </citation>
    <scope>IDENTIFICATION</scope>
</reference>
<dbReference type="GO" id="GO:0005634">
    <property type="term" value="C:nucleus"/>
    <property type="evidence" value="ECO:0007669"/>
    <property type="project" value="TreeGrafter"/>
</dbReference>
<comment type="similarity">
    <text evidence="1">Belongs to the proteasome subunit p27 family.</text>
</comment>
<protein>
    <recommendedName>
        <fullName evidence="3">Nas2 N-terminal domain-containing protein</fullName>
    </recommendedName>
</protein>
<dbReference type="WBParaSite" id="MBELARI_LOCUS1297">
    <property type="protein sequence ID" value="MBELARI_LOCUS1297"/>
    <property type="gene ID" value="MBELARI_LOCUS1297"/>
</dbReference>
<dbReference type="Pfam" id="PF18265">
    <property type="entry name" value="Nas2_N"/>
    <property type="match status" value="1"/>
</dbReference>
<keyword evidence="4" id="KW-1185">Reference proteome</keyword>
<dbReference type="PANTHER" id="PTHR12651">
    <property type="entry name" value="26S PROTEASOME NON-ATPASE REGULATORY SUBUNIT 9"/>
    <property type="match status" value="1"/>
</dbReference>
<dbReference type="GO" id="GO:0070682">
    <property type="term" value="P:proteasome regulatory particle assembly"/>
    <property type="evidence" value="ECO:0007669"/>
    <property type="project" value="InterPro"/>
</dbReference>
<dbReference type="FunFam" id="2.30.42.10:FF:000107">
    <property type="entry name" value="26S proteasome non-ATPase regulatory subunit 9"/>
    <property type="match status" value="1"/>
</dbReference>
<dbReference type="AlphaFoldDB" id="A0AAF3EGJ4"/>
<evidence type="ECO:0000313" key="5">
    <source>
        <dbReference type="WBParaSite" id="MBELARI_LOCUS1297"/>
    </source>
</evidence>
<dbReference type="Proteomes" id="UP000887575">
    <property type="component" value="Unassembled WGS sequence"/>
</dbReference>
<sequence length="190" mass="21503">MDTLKKLVEKREEIDRKLADQREILEASNATMDSPLVDQEGFPIASVDVYSVRLARVEIIRLQNDRKQLEEDILVQLQVAHGDPANDSQSNYPIVHRTSNNTFAKVLDVIPGSPSDVDGLKKGDELLQWGPVHYDVFTNMKDVVDTAMNSESQILRVTVLRKERPIRLEITPRKWSGQGLLGCKLESLKN</sequence>
<dbReference type="Gene3D" id="6.10.140.1710">
    <property type="match status" value="1"/>
</dbReference>
<dbReference type="Gene3D" id="2.30.42.10">
    <property type="match status" value="1"/>
</dbReference>
<dbReference type="SUPFAM" id="SSF50156">
    <property type="entry name" value="PDZ domain-like"/>
    <property type="match status" value="1"/>
</dbReference>
<proteinExistence type="inferred from homology"/>